<evidence type="ECO:0000313" key="8">
    <source>
        <dbReference type="Proteomes" id="UP000245956"/>
    </source>
</evidence>
<feature type="repeat" description="Pumilio" evidence="3">
    <location>
        <begin position="1145"/>
        <end position="1180"/>
    </location>
</feature>
<feature type="region of interest" description="Disordered" evidence="5">
    <location>
        <begin position="318"/>
        <end position="337"/>
    </location>
</feature>
<feature type="repeat" description="Pumilio" evidence="3">
    <location>
        <begin position="936"/>
        <end position="971"/>
    </location>
</feature>
<dbReference type="GO" id="GO:0005737">
    <property type="term" value="C:cytoplasm"/>
    <property type="evidence" value="ECO:0007669"/>
    <property type="project" value="TreeGrafter"/>
</dbReference>
<feature type="repeat" description="Pumilio" evidence="3">
    <location>
        <begin position="900"/>
        <end position="935"/>
    </location>
</feature>
<dbReference type="Pfam" id="PF08293">
    <property type="entry name" value="MRP-S33"/>
    <property type="match status" value="1"/>
</dbReference>
<dbReference type="InterPro" id="IPR033712">
    <property type="entry name" value="Pumilio_RNA-bd"/>
</dbReference>
<dbReference type="PROSITE" id="PS50302">
    <property type="entry name" value="PUM"/>
    <property type="match status" value="3"/>
</dbReference>
<comment type="caution">
    <text evidence="7">The sequence shown here is derived from an EMBL/GenBank/DDBJ whole genome shotgun (WGS) entry which is preliminary data.</text>
</comment>
<feature type="domain" description="PUM-HD" evidence="6">
    <location>
        <begin position="837"/>
        <end position="1206"/>
    </location>
</feature>
<name>A0A2U3EHJ9_PURLI</name>
<feature type="compositionally biased region" description="Basic and acidic residues" evidence="5">
    <location>
        <begin position="553"/>
        <end position="569"/>
    </location>
</feature>
<proteinExistence type="predicted"/>
<keyword evidence="1" id="KW-0677">Repeat</keyword>
<keyword evidence="4" id="KW-0175">Coiled coil</keyword>
<dbReference type="CDD" id="cd07920">
    <property type="entry name" value="Pumilio"/>
    <property type="match status" value="1"/>
</dbReference>
<dbReference type="Pfam" id="PF00806">
    <property type="entry name" value="PUF"/>
    <property type="match status" value="8"/>
</dbReference>
<evidence type="ECO:0000256" key="3">
    <source>
        <dbReference type="PROSITE-ProRule" id="PRU00317"/>
    </source>
</evidence>
<feature type="compositionally biased region" description="Gly residues" evidence="5">
    <location>
        <begin position="1213"/>
        <end position="1234"/>
    </location>
</feature>
<organism evidence="7 8">
    <name type="scientific">Purpureocillium lilacinum</name>
    <name type="common">Paecilomyces lilacinus</name>
    <dbReference type="NCBI Taxonomy" id="33203"/>
    <lineage>
        <taxon>Eukaryota</taxon>
        <taxon>Fungi</taxon>
        <taxon>Dikarya</taxon>
        <taxon>Ascomycota</taxon>
        <taxon>Pezizomycotina</taxon>
        <taxon>Sordariomycetes</taxon>
        <taxon>Hypocreomycetidae</taxon>
        <taxon>Hypocreales</taxon>
        <taxon>Ophiocordycipitaceae</taxon>
        <taxon>Purpureocillium</taxon>
    </lineage>
</organism>
<dbReference type="GO" id="GO:0010608">
    <property type="term" value="P:post-transcriptional regulation of gene expression"/>
    <property type="evidence" value="ECO:0007669"/>
    <property type="project" value="TreeGrafter"/>
</dbReference>
<comment type="function">
    <text evidence="2">RNA-binding nucleolar protein required for pre-rRNA processing. Involved in production of 18S rRNA and assembly of small ribosomal subunit.</text>
</comment>
<reference evidence="7 8" key="1">
    <citation type="journal article" date="2016" name="Front. Microbiol.">
        <title>Genome and transcriptome sequences reveal the specific parasitism of the nematophagous Purpureocillium lilacinum 36-1.</title>
        <authorList>
            <person name="Xie J."/>
            <person name="Li S."/>
            <person name="Mo C."/>
            <person name="Xiao X."/>
            <person name="Peng D."/>
            <person name="Wang G."/>
            <person name="Xiao Y."/>
        </authorList>
    </citation>
    <scope>NUCLEOTIDE SEQUENCE [LARGE SCALE GENOMIC DNA]</scope>
    <source>
        <strain evidence="7 8">36-1</strain>
    </source>
</reference>
<feature type="coiled-coil region" evidence="4">
    <location>
        <begin position="610"/>
        <end position="637"/>
    </location>
</feature>
<dbReference type="GO" id="GO:0003730">
    <property type="term" value="F:mRNA 3'-UTR binding"/>
    <property type="evidence" value="ECO:0007669"/>
    <property type="project" value="TreeGrafter"/>
</dbReference>
<feature type="compositionally biased region" description="Low complexity" evidence="5">
    <location>
        <begin position="587"/>
        <end position="599"/>
    </location>
</feature>
<dbReference type="EMBL" id="LCWV01000004">
    <property type="protein sequence ID" value="PWI74005.1"/>
    <property type="molecule type" value="Genomic_DNA"/>
</dbReference>
<dbReference type="Gene3D" id="1.25.10.10">
    <property type="entry name" value="Leucine-rich Repeat Variant"/>
    <property type="match status" value="1"/>
</dbReference>
<protein>
    <submittedName>
        <fullName evidence="7">Pumilio-family RNA binding repeat protein</fullName>
    </submittedName>
</protein>
<dbReference type="PANTHER" id="PTHR12537:SF48">
    <property type="entry name" value="MEIOTIC COILED-COIL PROTEIN 2"/>
    <property type="match status" value="1"/>
</dbReference>
<feature type="compositionally biased region" description="Low complexity" evidence="5">
    <location>
        <begin position="464"/>
        <end position="493"/>
    </location>
</feature>
<dbReference type="InterPro" id="IPR001313">
    <property type="entry name" value="Pumilio_RNA-bd_rpt"/>
</dbReference>
<sequence>MSVPRARIVELMKAQCQVFATTFNPEGARMGNKVLRQRLKGPAVAAYYPRKTATIKDVKREFGPILATWDDAEEDRFEYIEEYADSDPESLAALPRPARSDDLETPMVDNLSDRARQVTIPAMHRSELYDGLPGFSAGNVIDEDAAKHERLSLGSARRNRRTVFICGRPPGPYSWGRHPLLTIAEYVPASSPHGTQPRGIYDQHASDIGHAPSLSSNASLALGDLQAVLSAIIAVIAKEWVANNQARGNSLPTVRTGRPAKTWPDPAAVVAGPQPGDLFRLACSPALCSTPRSSTGDCVHGLEWHTALPVVKCFSRPSAPRPPRKTPAFPPSSPVSLRPQSTPNIFPLPPAGRLSWSGIISGLPKHSFFPYRPWRLLLIYAFGLTRLIFSDGLWNKSSHPPLPQRGWAPHLPAPLISLASSCLAILIIFSDLLQSSLDATHQRAPAPSLGYIMSASEHRGPTPQQGGQHAAGLHQDDSTSPSGVSGSSVFVGGMRDGSSDPSMLRNVAILASSKLANQPGLVDGSPGSYPMDKLLAKLTEQQAVLNQQNEALRSAEDDKNNRVHARTAEHASSSNSLPITPASEGFPAATPSTRPASAAIEDSRPETDEVLRLKLQLAQAQNQISKLDQELAKTKSFKGEQEPQGYMVPRGMPPVSREPTWVPPDDSQSDTSDAMSTTALNRNRGIWGPSKGNFANNAFQPPASEPAPGNWFGGRGFGQVFGDSNEPYPVVDSFRADRAAQDPAQMMRPPAGRRGGRYDHRLSAPNQFAGGFGSMAGPVNHLDPMAAQLPMNAPPGLGPMGLGMYSPYQQQPIGTPLSPHASEFTSKAGWKNEVVPAEGPTYLPATEPLNYRRLLDKNVSANWKYIVDKIVCNNDQQASIFLQQKLKVGSPEQKYEIVEAIVAQAYPLMVNRFGNFLVQRCFEHGTPEQVIKIADAIRGNTLNLSMDPFGCHVVQKAFDSVPEDYKAIMVHELLRRIPETVIHRYACHVWQKLFELRWTETPPQIMKYVNDALRGMWHEVALGETGSLVVQNIFENCLEDDKVTQPERDGGVILTIALKRPCIEEVLANIDIVAHGQFGNWCIQHICEHGAPPDRSRAIDHVIRYAAEYSTDQFASKVVEKCLKIGGTDFLGRYLDRVCEGRRDRTRIPLIDIASDQYGNYLIQWILNNATPQHREMVAAHIRKHMVSLRGSKFGSRVGMLCTNHAVTTRPGPGVGPGMGSRMGPGPRFGGAYR</sequence>
<dbReference type="AlphaFoldDB" id="A0A2U3EHJ9"/>
<dbReference type="PROSITE" id="PS50303">
    <property type="entry name" value="PUM_HD"/>
    <property type="match status" value="1"/>
</dbReference>
<evidence type="ECO:0000259" key="6">
    <source>
        <dbReference type="PROSITE" id="PS50303"/>
    </source>
</evidence>
<dbReference type="InterPro" id="IPR013219">
    <property type="entry name" value="Ribosomal_mS33"/>
</dbReference>
<gene>
    <name evidence="7" type="ORF">PCL_09281</name>
</gene>
<dbReference type="Proteomes" id="UP000245956">
    <property type="component" value="Unassembled WGS sequence"/>
</dbReference>
<dbReference type="InterPro" id="IPR011989">
    <property type="entry name" value="ARM-like"/>
</dbReference>
<feature type="region of interest" description="Disordered" evidence="5">
    <location>
        <begin position="1209"/>
        <end position="1234"/>
    </location>
</feature>
<dbReference type="InterPro" id="IPR033133">
    <property type="entry name" value="PUM-HD"/>
</dbReference>
<dbReference type="SMART" id="SM00025">
    <property type="entry name" value="Pumilio"/>
    <property type="match status" value="8"/>
</dbReference>
<evidence type="ECO:0000256" key="2">
    <source>
        <dbReference type="ARBA" id="ARBA00024893"/>
    </source>
</evidence>
<accession>A0A2U3EHJ9</accession>
<dbReference type="SUPFAM" id="SSF48371">
    <property type="entry name" value="ARM repeat"/>
    <property type="match status" value="1"/>
</dbReference>
<evidence type="ECO:0000256" key="5">
    <source>
        <dbReference type="SAM" id="MobiDB-lite"/>
    </source>
</evidence>
<dbReference type="InterPro" id="IPR016024">
    <property type="entry name" value="ARM-type_fold"/>
</dbReference>
<feature type="region of interest" description="Disordered" evidence="5">
    <location>
        <begin position="453"/>
        <end position="497"/>
    </location>
</feature>
<evidence type="ECO:0000313" key="7">
    <source>
        <dbReference type="EMBL" id="PWI74005.1"/>
    </source>
</evidence>
<evidence type="ECO:0000256" key="4">
    <source>
        <dbReference type="SAM" id="Coils"/>
    </source>
</evidence>
<feature type="region of interest" description="Disordered" evidence="5">
    <location>
        <begin position="553"/>
        <end position="607"/>
    </location>
</feature>
<dbReference type="PANTHER" id="PTHR12537">
    <property type="entry name" value="RNA BINDING PROTEIN PUMILIO-RELATED"/>
    <property type="match status" value="1"/>
</dbReference>
<evidence type="ECO:0000256" key="1">
    <source>
        <dbReference type="ARBA" id="ARBA00022737"/>
    </source>
</evidence>